<sequence>MAVVKVYDLIGVIFVALFLSILRLKVVLLSRRLKDGIYYNSKSLIVIVKGKEQVIDIDNIADLYFEVERVFNPFAIEENGKLDTPKIIQKSGKTIVIPYDTSASMQAKLIRSDTFF</sequence>
<gene>
    <name evidence="2" type="ORF">ESZ54_12235</name>
</gene>
<keyword evidence="3" id="KW-1185">Reference proteome</keyword>
<keyword evidence="1" id="KW-0472">Membrane</keyword>
<proteinExistence type="predicted"/>
<keyword evidence="1" id="KW-0812">Transmembrane</keyword>
<evidence type="ECO:0000313" key="3">
    <source>
        <dbReference type="Proteomes" id="UP000310506"/>
    </source>
</evidence>
<organism evidence="2 3">
    <name type="scientific">Vagococcus silagei</name>
    <dbReference type="NCBI Taxonomy" id="2508885"/>
    <lineage>
        <taxon>Bacteria</taxon>
        <taxon>Bacillati</taxon>
        <taxon>Bacillota</taxon>
        <taxon>Bacilli</taxon>
        <taxon>Lactobacillales</taxon>
        <taxon>Enterococcaceae</taxon>
        <taxon>Vagococcus</taxon>
    </lineage>
</organism>
<accession>A0A4V3TUS3</accession>
<dbReference type="AlphaFoldDB" id="A0A4V3TUS3"/>
<evidence type="ECO:0000256" key="1">
    <source>
        <dbReference type="SAM" id="Phobius"/>
    </source>
</evidence>
<comment type="caution">
    <text evidence="2">The sequence shown here is derived from an EMBL/GenBank/DDBJ whole genome shotgun (WGS) entry which is preliminary data.</text>
</comment>
<dbReference type="RefSeq" id="WP_136137935.1">
    <property type="nucleotide sequence ID" value="NZ_SDGV01000044.1"/>
</dbReference>
<name>A0A4V3TUS3_9ENTE</name>
<evidence type="ECO:0000313" key="2">
    <source>
        <dbReference type="EMBL" id="THB60089.1"/>
    </source>
</evidence>
<feature type="transmembrane region" description="Helical" evidence="1">
    <location>
        <begin position="6"/>
        <end position="24"/>
    </location>
</feature>
<reference evidence="2 3" key="1">
    <citation type="submission" date="2019-01" db="EMBL/GenBank/DDBJ databases">
        <title>Vagococcus silagei sp. nov. isolated from brewer's grain.</title>
        <authorList>
            <person name="Guu J.-R."/>
        </authorList>
    </citation>
    <scope>NUCLEOTIDE SEQUENCE [LARGE SCALE GENOMIC DNA]</scope>
    <source>
        <strain evidence="2 3">2B-2</strain>
    </source>
</reference>
<dbReference type="Proteomes" id="UP000310506">
    <property type="component" value="Unassembled WGS sequence"/>
</dbReference>
<keyword evidence="1" id="KW-1133">Transmembrane helix</keyword>
<dbReference type="EMBL" id="SDGV01000044">
    <property type="protein sequence ID" value="THB60089.1"/>
    <property type="molecule type" value="Genomic_DNA"/>
</dbReference>
<protein>
    <submittedName>
        <fullName evidence="2">Uncharacterized protein</fullName>
    </submittedName>
</protein>